<dbReference type="InterPro" id="IPR004155">
    <property type="entry name" value="PBS_lyase_HEAT"/>
</dbReference>
<dbReference type="EMBL" id="JBHSDK010000034">
    <property type="protein sequence ID" value="MFC4337475.1"/>
    <property type="molecule type" value="Genomic_DNA"/>
</dbReference>
<sequence>MKEQPAPLLAEALLTETDPHVAGALTWALARAQPDVTETLTTGLNAKDPDVRRRAVQALTRLPTDETTPLLAAALDDPDATVRRHAAMALGARGRSDAIPVLVTMIVEGLNDVEAAETLGRLARHPDRAAAITTLLTDRSTAPDTDGPARLRLVQAFTEMPTATAIDALHRMADDPDTTVARTATALARALEQRTSDTPRDDTEP</sequence>
<dbReference type="PANTHER" id="PTHR12697">
    <property type="entry name" value="PBS LYASE HEAT-LIKE PROTEIN"/>
    <property type="match status" value="1"/>
</dbReference>
<gene>
    <name evidence="1" type="ORF">ACFPET_19955</name>
</gene>
<dbReference type="RefSeq" id="WP_380624503.1">
    <property type="nucleotide sequence ID" value="NZ_JBHSDK010000034.1"/>
</dbReference>
<dbReference type="Pfam" id="PF13646">
    <property type="entry name" value="HEAT_2"/>
    <property type="match status" value="1"/>
</dbReference>
<organism evidence="1 2">
    <name type="scientific">Salininema proteolyticum</name>
    <dbReference type="NCBI Taxonomy" id="1607685"/>
    <lineage>
        <taxon>Bacteria</taxon>
        <taxon>Bacillati</taxon>
        <taxon>Actinomycetota</taxon>
        <taxon>Actinomycetes</taxon>
        <taxon>Glycomycetales</taxon>
        <taxon>Glycomycetaceae</taxon>
        <taxon>Salininema</taxon>
    </lineage>
</organism>
<proteinExistence type="predicted"/>
<accession>A0ABV8U524</accession>
<keyword evidence="2" id="KW-1185">Reference proteome</keyword>
<dbReference type="SUPFAM" id="SSF48371">
    <property type="entry name" value="ARM repeat"/>
    <property type="match status" value="1"/>
</dbReference>
<reference evidence="2" key="1">
    <citation type="journal article" date="2019" name="Int. J. Syst. Evol. Microbiol.">
        <title>The Global Catalogue of Microorganisms (GCM) 10K type strain sequencing project: providing services to taxonomists for standard genome sequencing and annotation.</title>
        <authorList>
            <consortium name="The Broad Institute Genomics Platform"/>
            <consortium name="The Broad Institute Genome Sequencing Center for Infectious Disease"/>
            <person name="Wu L."/>
            <person name="Ma J."/>
        </authorList>
    </citation>
    <scope>NUCLEOTIDE SEQUENCE [LARGE SCALE GENOMIC DNA]</scope>
    <source>
        <strain evidence="2">IBRC-M 10908</strain>
    </source>
</reference>
<dbReference type="Proteomes" id="UP001595823">
    <property type="component" value="Unassembled WGS sequence"/>
</dbReference>
<evidence type="ECO:0000313" key="1">
    <source>
        <dbReference type="EMBL" id="MFC4337475.1"/>
    </source>
</evidence>
<dbReference type="InterPro" id="IPR016024">
    <property type="entry name" value="ARM-type_fold"/>
</dbReference>
<dbReference type="InterPro" id="IPR011989">
    <property type="entry name" value="ARM-like"/>
</dbReference>
<name>A0ABV8U524_9ACTN</name>
<dbReference type="SMART" id="SM00567">
    <property type="entry name" value="EZ_HEAT"/>
    <property type="match status" value="5"/>
</dbReference>
<evidence type="ECO:0000313" key="2">
    <source>
        <dbReference type="Proteomes" id="UP001595823"/>
    </source>
</evidence>
<comment type="caution">
    <text evidence="1">The sequence shown here is derived from an EMBL/GenBank/DDBJ whole genome shotgun (WGS) entry which is preliminary data.</text>
</comment>
<dbReference type="PANTHER" id="PTHR12697:SF5">
    <property type="entry name" value="DEOXYHYPUSINE HYDROXYLASE"/>
    <property type="match status" value="1"/>
</dbReference>
<dbReference type="Gene3D" id="1.25.10.10">
    <property type="entry name" value="Leucine-rich Repeat Variant"/>
    <property type="match status" value="1"/>
</dbReference>
<protein>
    <submittedName>
        <fullName evidence="1">HEAT repeat domain-containing protein</fullName>
    </submittedName>
</protein>